<dbReference type="EMBL" id="UINC01086559">
    <property type="protein sequence ID" value="SVC35138.1"/>
    <property type="molecule type" value="Genomic_DNA"/>
</dbReference>
<dbReference type="InterPro" id="IPR020904">
    <property type="entry name" value="Sc_DH/Rdtase_CS"/>
</dbReference>
<dbReference type="GO" id="GO:0008709">
    <property type="term" value="F:cholate 7-alpha-dehydrogenase (NAD+) activity"/>
    <property type="evidence" value="ECO:0007669"/>
    <property type="project" value="TreeGrafter"/>
</dbReference>
<evidence type="ECO:0000256" key="2">
    <source>
        <dbReference type="ARBA" id="ARBA00022857"/>
    </source>
</evidence>
<evidence type="ECO:0000256" key="3">
    <source>
        <dbReference type="ARBA" id="ARBA00023002"/>
    </source>
</evidence>
<dbReference type="SUPFAM" id="SSF51735">
    <property type="entry name" value="NAD(P)-binding Rossmann-fold domains"/>
    <property type="match status" value="1"/>
</dbReference>
<dbReference type="PROSITE" id="PS00061">
    <property type="entry name" value="ADH_SHORT"/>
    <property type="match status" value="1"/>
</dbReference>
<feature type="non-terminal residue" evidence="4">
    <location>
        <position position="1"/>
    </location>
</feature>
<accession>A0A382LEB1</accession>
<organism evidence="4">
    <name type="scientific">marine metagenome</name>
    <dbReference type="NCBI Taxonomy" id="408172"/>
    <lineage>
        <taxon>unclassified sequences</taxon>
        <taxon>metagenomes</taxon>
        <taxon>ecological metagenomes</taxon>
    </lineage>
</organism>
<dbReference type="AlphaFoldDB" id="A0A382LEB1"/>
<keyword evidence="3" id="KW-0560">Oxidoreductase</keyword>
<gene>
    <name evidence="4" type="ORF">METZ01_LOCUS287992</name>
</gene>
<name>A0A382LEB1_9ZZZZ</name>
<evidence type="ECO:0000313" key="4">
    <source>
        <dbReference type="EMBL" id="SVC35138.1"/>
    </source>
</evidence>
<evidence type="ECO:0008006" key="5">
    <source>
        <dbReference type="Google" id="ProtNLM"/>
    </source>
</evidence>
<dbReference type="PANTHER" id="PTHR43618:SF8">
    <property type="entry name" value="7ALPHA-HYDROXYSTEROID DEHYDROGENASE"/>
    <property type="match status" value="1"/>
</dbReference>
<dbReference type="GO" id="GO:0005829">
    <property type="term" value="C:cytosol"/>
    <property type="evidence" value="ECO:0007669"/>
    <property type="project" value="TreeGrafter"/>
</dbReference>
<keyword evidence="2" id="KW-0521">NADP</keyword>
<dbReference type="InterPro" id="IPR036291">
    <property type="entry name" value="NAD(P)-bd_dom_sf"/>
</dbReference>
<dbReference type="InterPro" id="IPR002347">
    <property type="entry name" value="SDR_fam"/>
</dbReference>
<comment type="similarity">
    <text evidence="1">Belongs to the short-chain dehydrogenases/reductases (SDR) family.</text>
</comment>
<reference evidence="4" key="1">
    <citation type="submission" date="2018-05" db="EMBL/GenBank/DDBJ databases">
        <authorList>
            <person name="Lanie J.A."/>
            <person name="Ng W.-L."/>
            <person name="Kazmierczak K.M."/>
            <person name="Andrzejewski T.M."/>
            <person name="Davidsen T.M."/>
            <person name="Wayne K.J."/>
            <person name="Tettelin H."/>
            <person name="Glass J.I."/>
            <person name="Rusch D."/>
            <person name="Podicherti R."/>
            <person name="Tsui H.-C.T."/>
            <person name="Winkler M.E."/>
        </authorList>
    </citation>
    <scope>NUCLEOTIDE SEQUENCE</scope>
</reference>
<dbReference type="Gene3D" id="3.40.50.720">
    <property type="entry name" value="NAD(P)-binding Rossmann-like Domain"/>
    <property type="match status" value="1"/>
</dbReference>
<dbReference type="InterPro" id="IPR052178">
    <property type="entry name" value="Sec_Metab_Biosynth_SDR"/>
</dbReference>
<dbReference type="Pfam" id="PF13561">
    <property type="entry name" value="adh_short_C2"/>
    <property type="match status" value="1"/>
</dbReference>
<proteinExistence type="inferred from homology"/>
<dbReference type="PANTHER" id="PTHR43618">
    <property type="entry name" value="7-ALPHA-HYDROXYSTEROID DEHYDROGENASE"/>
    <property type="match status" value="1"/>
</dbReference>
<sequence>ARVINIGSVDGIKTPVFDNFSYGAAKAAVHHLTRQMAAHLVKENIIVNAIAPGPFPSWMLSAGVGFGGKVEGADWDSVGRNNPRGRVGTMEDIAGLAIFLSSRAGAYTVGETITCDGGSVAVS</sequence>
<dbReference type="PRINTS" id="PR00081">
    <property type="entry name" value="GDHRDH"/>
</dbReference>
<evidence type="ECO:0000256" key="1">
    <source>
        <dbReference type="ARBA" id="ARBA00006484"/>
    </source>
</evidence>
<protein>
    <recommendedName>
        <fullName evidence="5">3-oxoacyl-ACP reductase</fullName>
    </recommendedName>
</protein>